<protein>
    <submittedName>
        <fullName evidence="1">Uncharacterized protein</fullName>
    </submittedName>
</protein>
<keyword evidence="2" id="KW-1185">Reference proteome</keyword>
<dbReference type="Proteomes" id="UP000765509">
    <property type="component" value="Unassembled WGS sequence"/>
</dbReference>
<reference evidence="1" key="1">
    <citation type="submission" date="2021-03" db="EMBL/GenBank/DDBJ databases">
        <title>Draft genome sequence of rust myrtle Austropuccinia psidii MF-1, a brazilian biotype.</title>
        <authorList>
            <person name="Quecine M.C."/>
            <person name="Pachon D.M.R."/>
            <person name="Bonatelli M.L."/>
            <person name="Correr F.H."/>
            <person name="Franceschini L.M."/>
            <person name="Leite T.F."/>
            <person name="Margarido G.R.A."/>
            <person name="Almeida C.A."/>
            <person name="Ferrarezi J.A."/>
            <person name="Labate C.A."/>
        </authorList>
    </citation>
    <scope>NUCLEOTIDE SEQUENCE</scope>
    <source>
        <strain evidence="1">MF-1</strain>
    </source>
</reference>
<accession>A0A9Q3J2J6</accession>
<dbReference type="EMBL" id="AVOT02060922">
    <property type="protein sequence ID" value="MBW0554282.1"/>
    <property type="molecule type" value="Genomic_DNA"/>
</dbReference>
<evidence type="ECO:0000313" key="2">
    <source>
        <dbReference type="Proteomes" id="UP000765509"/>
    </source>
</evidence>
<evidence type="ECO:0000313" key="1">
    <source>
        <dbReference type="EMBL" id="MBW0554282.1"/>
    </source>
</evidence>
<comment type="caution">
    <text evidence="1">The sequence shown here is derived from an EMBL/GenBank/DDBJ whole genome shotgun (WGS) entry which is preliminary data.</text>
</comment>
<dbReference type="AlphaFoldDB" id="A0A9Q3J2J6"/>
<sequence>MEEVNEADKKENKVTYEPVDTDSMLYPVLVDSSEIIEGPPINSRKTWFEIFSKQKSQENMESVIKSELNNNQYSEDSLEDIRNKSVARFKNEEFIKEYNREYSNQTV</sequence>
<organism evidence="1 2">
    <name type="scientific">Austropuccinia psidii MF-1</name>
    <dbReference type="NCBI Taxonomy" id="1389203"/>
    <lineage>
        <taxon>Eukaryota</taxon>
        <taxon>Fungi</taxon>
        <taxon>Dikarya</taxon>
        <taxon>Basidiomycota</taxon>
        <taxon>Pucciniomycotina</taxon>
        <taxon>Pucciniomycetes</taxon>
        <taxon>Pucciniales</taxon>
        <taxon>Sphaerophragmiaceae</taxon>
        <taxon>Austropuccinia</taxon>
    </lineage>
</organism>
<gene>
    <name evidence="1" type="ORF">O181_093997</name>
</gene>
<name>A0A9Q3J2J6_9BASI</name>
<proteinExistence type="predicted"/>